<keyword evidence="4 7" id="KW-0812">Transmembrane</keyword>
<proteinExistence type="predicted"/>
<keyword evidence="6 7" id="KW-0472">Membrane</keyword>
<dbReference type="InterPro" id="IPR020846">
    <property type="entry name" value="MFS_dom"/>
</dbReference>
<evidence type="ECO:0000256" key="7">
    <source>
        <dbReference type="SAM" id="Phobius"/>
    </source>
</evidence>
<feature type="transmembrane region" description="Helical" evidence="7">
    <location>
        <begin position="46"/>
        <end position="65"/>
    </location>
</feature>
<dbReference type="InterPro" id="IPR005828">
    <property type="entry name" value="MFS_sugar_transport-like"/>
</dbReference>
<dbReference type="SUPFAM" id="SSF103473">
    <property type="entry name" value="MFS general substrate transporter"/>
    <property type="match status" value="1"/>
</dbReference>
<dbReference type="PANTHER" id="PTHR43045:SF1">
    <property type="entry name" value="SHIKIMATE TRANSPORTER"/>
    <property type="match status" value="1"/>
</dbReference>
<sequence length="110" mass="11546">MSNRLFFPSFDPVVGTLLAFFAAGFVVRPLGAAVFGHLGDRRGRRLALIITVTLIGLSTGLIGLLPTYDAIGAPPHLAHRAAVLQGVSVGGEWGGATLIALEYAPAHRRD</sequence>
<comment type="subcellular location">
    <subcellularLocation>
        <location evidence="1">Cell membrane</location>
        <topology evidence="1">Multi-pass membrane protein</topology>
    </subcellularLocation>
</comment>
<evidence type="ECO:0000256" key="4">
    <source>
        <dbReference type="ARBA" id="ARBA00022692"/>
    </source>
</evidence>
<evidence type="ECO:0000256" key="2">
    <source>
        <dbReference type="ARBA" id="ARBA00022448"/>
    </source>
</evidence>
<organism evidence="9 10">
    <name type="scientific">Rhodococcus opacus</name>
    <name type="common">Nocardia opaca</name>
    <dbReference type="NCBI Taxonomy" id="37919"/>
    <lineage>
        <taxon>Bacteria</taxon>
        <taxon>Bacillati</taxon>
        <taxon>Actinomycetota</taxon>
        <taxon>Actinomycetes</taxon>
        <taxon>Mycobacteriales</taxon>
        <taxon>Nocardiaceae</taxon>
        <taxon>Rhodococcus</taxon>
    </lineage>
</organism>
<evidence type="ECO:0000256" key="3">
    <source>
        <dbReference type="ARBA" id="ARBA00022475"/>
    </source>
</evidence>
<evidence type="ECO:0000259" key="8">
    <source>
        <dbReference type="PROSITE" id="PS50850"/>
    </source>
</evidence>
<evidence type="ECO:0000313" key="10">
    <source>
        <dbReference type="Proteomes" id="UP000186108"/>
    </source>
</evidence>
<dbReference type="InterPro" id="IPR036259">
    <property type="entry name" value="MFS_trans_sf"/>
</dbReference>
<protein>
    <submittedName>
        <fullName evidence="9">Shikimate transporter domain protein</fullName>
    </submittedName>
</protein>
<gene>
    <name evidence="9" type="ORF">R1CP_37940</name>
</gene>
<feature type="transmembrane region" description="Helical" evidence="7">
    <location>
        <begin position="12"/>
        <end position="34"/>
    </location>
</feature>
<dbReference type="RefSeq" id="WP_009480761.1">
    <property type="nucleotide sequence ID" value="NZ_CP009112.1"/>
</dbReference>
<feature type="domain" description="Major facilitator superfamily (MFS) profile" evidence="8">
    <location>
        <begin position="1"/>
        <end position="110"/>
    </location>
</feature>
<dbReference type="AlphaFoldDB" id="A0A1B1KHW0"/>
<evidence type="ECO:0000313" key="9">
    <source>
        <dbReference type="EMBL" id="ANS32187.1"/>
    </source>
</evidence>
<dbReference type="PROSITE" id="PS00217">
    <property type="entry name" value="SUGAR_TRANSPORT_2"/>
    <property type="match status" value="1"/>
</dbReference>
<evidence type="ECO:0000256" key="6">
    <source>
        <dbReference type="ARBA" id="ARBA00023136"/>
    </source>
</evidence>
<evidence type="ECO:0000256" key="5">
    <source>
        <dbReference type="ARBA" id="ARBA00022989"/>
    </source>
</evidence>
<dbReference type="GO" id="GO:0022857">
    <property type="term" value="F:transmembrane transporter activity"/>
    <property type="evidence" value="ECO:0007669"/>
    <property type="project" value="InterPro"/>
</dbReference>
<accession>A0A1B1KHW0</accession>
<geneLocation type="plasmid" evidence="10">
    <name>pr1cp1</name>
</geneLocation>
<dbReference type="PANTHER" id="PTHR43045">
    <property type="entry name" value="SHIKIMATE TRANSPORTER"/>
    <property type="match status" value="1"/>
</dbReference>
<name>A0A1B1KHW0_RHOOP</name>
<keyword evidence="5 7" id="KW-1133">Transmembrane helix</keyword>
<dbReference type="InterPro" id="IPR005829">
    <property type="entry name" value="Sugar_transporter_CS"/>
</dbReference>
<dbReference type="PROSITE" id="PS50850">
    <property type="entry name" value="MFS"/>
    <property type="match status" value="1"/>
</dbReference>
<keyword evidence="9" id="KW-0614">Plasmid</keyword>
<evidence type="ECO:0000256" key="1">
    <source>
        <dbReference type="ARBA" id="ARBA00004651"/>
    </source>
</evidence>
<dbReference type="EMBL" id="CP009112">
    <property type="protein sequence ID" value="ANS32187.1"/>
    <property type="molecule type" value="Genomic_DNA"/>
</dbReference>
<keyword evidence="3" id="KW-1003">Cell membrane</keyword>
<dbReference type="Pfam" id="PF00083">
    <property type="entry name" value="Sugar_tr"/>
    <property type="match status" value="1"/>
</dbReference>
<keyword evidence="2" id="KW-0813">Transport</keyword>
<dbReference type="Proteomes" id="UP000186108">
    <property type="component" value="Plasmid pR1CP1"/>
</dbReference>
<dbReference type="GO" id="GO:0005886">
    <property type="term" value="C:plasma membrane"/>
    <property type="evidence" value="ECO:0007669"/>
    <property type="project" value="UniProtKB-SubCell"/>
</dbReference>
<dbReference type="Gene3D" id="1.20.1250.20">
    <property type="entry name" value="MFS general substrate transporter like domains"/>
    <property type="match status" value="1"/>
</dbReference>
<dbReference type="PATRIC" id="fig|37919.13.peg.7992"/>
<reference evidence="9 10" key="1">
    <citation type="submission" date="2014-07" db="EMBL/GenBank/DDBJ databases">
        <authorList>
            <person name="Zhang J.E."/>
            <person name="Yang H."/>
            <person name="Guo J."/>
            <person name="Deng Z."/>
            <person name="Luo H."/>
            <person name="Luo M."/>
            <person name="Zhao B."/>
        </authorList>
    </citation>
    <scope>NUCLEOTIDE SEQUENCE [LARGE SCALE GENOMIC DNA]</scope>
    <source>
        <strain evidence="9 10">1CP</strain>
        <plasmid evidence="10">Plasmid pr1cp1</plasmid>
    </source>
</reference>